<protein>
    <submittedName>
        <fullName evidence="1">Uncharacterized protein</fullName>
    </submittedName>
</protein>
<sequence length="156" mass="17940">MDCLPQVADVAAEKNFYFRMTDRYTQYICDTLSAYHEPNENHVPSLLGTATSNLSPVHGNNLGNAYQYPVCLSSLTFRHVSSNSHIQHAQLHVFFVFLHGIRYGKVGDETLEEKLNSMHETKLGFPCGLVDHALNMEIFVLNVQRPEIRYWRKLNR</sequence>
<accession>A0AAD8N766</accession>
<dbReference type="Proteomes" id="UP001237642">
    <property type="component" value="Unassembled WGS sequence"/>
</dbReference>
<comment type="caution">
    <text evidence="1">The sequence shown here is derived from an EMBL/GenBank/DDBJ whole genome shotgun (WGS) entry which is preliminary data.</text>
</comment>
<proteinExistence type="predicted"/>
<reference evidence="1" key="1">
    <citation type="submission" date="2023-02" db="EMBL/GenBank/DDBJ databases">
        <title>Genome of toxic invasive species Heracleum sosnowskyi carries increased number of genes despite the absence of recent whole-genome duplications.</title>
        <authorList>
            <person name="Schelkunov M."/>
            <person name="Shtratnikova V."/>
            <person name="Makarenko M."/>
            <person name="Klepikova A."/>
            <person name="Omelchenko D."/>
            <person name="Novikova G."/>
            <person name="Obukhova E."/>
            <person name="Bogdanov V."/>
            <person name="Penin A."/>
            <person name="Logacheva M."/>
        </authorList>
    </citation>
    <scope>NUCLEOTIDE SEQUENCE</scope>
    <source>
        <strain evidence="1">Hsosn_3</strain>
        <tissue evidence="1">Leaf</tissue>
    </source>
</reference>
<organism evidence="1 2">
    <name type="scientific">Heracleum sosnowskyi</name>
    <dbReference type="NCBI Taxonomy" id="360622"/>
    <lineage>
        <taxon>Eukaryota</taxon>
        <taxon>Viridiplantae</taxon>
        <taxon>Streptophyta</taxon>
        <taxon>Embryophyta</taxon>
        <taxon>Tracheophyta</taxon>
        <taxon>Spermatophyta</taxon>
        <taxon>Magnoliopsida</taxon>
        <taxon>eudicotyledons</taxon>
        <taxon>Gunneridae</taxon>
        <taxon>Pentapetalae</taxon>
        <taxon>asterids</taxon>
        <taxon>campanulids</taxon>
        <taxon>Apiales</taxon>
        <taxon>Apiaceae</taxon>
        <taxon>Apioideae</taxon>
        <taxon>apioid superclade</taxon>
        <taxon>Tordylieae</taxon>
        <taxon>Tordyliinae</taxon>
        <taxon>Heracleum</taxon>
    </lineage>
</organism>
<dbReference type="AlphaFoldDB" id="A0AAD8N766"/>
<reference evidence="1" key="2">
    <citation type="submission" date="2023-05" db="EMBL/GenBank/DDBJ databases">
        <authorList>
            <person name="Schelkunov M.I."/>
        </authorList>
    </citation>
    <scope>NUCLEOTIDE SEQUENCE</scope>
    <source>
        <strain evidence="1">Hsosn_3</strain>
        <tissue evidence="1">Leaf</tissue>
    </source>
</reference>
<evidence type="ECO:0000313" key="1">
    <source>
        <dbReference type="EMBL" id="KAK1398477.1"/>
    </source>
</evidence>
<name>A0AAD8N766_9APIA</name>
<keyword evidence="2" id="KW-1185">Reference proteome</keyword>
<dbReference type="EMBL" id="JAUIZM010000002">
    <property type="protein sequence ID" value="KAK1398477.1"/>
    <property type="molecule type" value="Genomic_DNA"/>
</dbReference>
<gene>
    <name evidence="1" type="ORF">POM88_008340</name>
</gene>
<evidence type="ECO:0000313" key="2">
    <source>
        <dbReference type="Proteomes" id="UP001237642"/>
    </source>
</evidence>